<dbReference type="CDD" id="cd00531">
    <property type="entry name" value="NTF2_like"/>
    <property type="match status" value="1"/>
</dbReference>
<evidence type="ECO:0000259" key="1">
    <source>
        <dbReference type="Pfam" id="PF13577"/>
    </source>
</evidence>
<proteinExistence type="predicted"/>
<dbReference type="AlphaFoldDB" id="A0AB39WUV1"/>
<dbReference type="Pfam" id="PF13577">
    <property type="entry name" value="SnoaL_4"/>
    <property type="match status" value="1"/>
</dbReference>
<dbReference type="InterPro" id="IPR037401">
    <property type="entry name" value="SnoaL-like"/>
</dbReference>
<feature type="domain" description="SnoaL-like" evidence="1">
    <location>
        <begin position="22"/>
        <end position="152"/>
    </location>
</feature>
<dbReference type="InterPro" id="IPR032710">
    <property type="entry name" value="NTF2-like_dom_sf"/>
</dbReference>
<gene>
    <name evidence="2" type="ORF">AB3G35_14345</name>
</gene>
<accession>A0AB39WUV1</accession>
<evidence type="ECO:0000313" key="2">
    <source>
        <dbReference type="EMBL" id="XDV04268.1"/>
    </source>
</evidence>
<dbReference type="Gene3D" id="3.10.450.50">
    <property type="match status" value="1"/>
</dbReference>
<protein>
    <submittedName>
        <fullName evidence="2">Nuclear transport factor 2 family protein</fullName>
    </submittedName>
</protein>
<sequence length="170" mass="19189">MSVQSSQPIINEVTCMDIQLKALLDREEIRSLRTLYAHHLDSNNIAALDQVFSADAVVEVTVGKMQGIDAIRAGLNDAFTLFDRDRQGSYPFLHAIANHWVKLTGPDTAQGRCYLIDFETASKADPNPLLLLGLYADEYRRIDGQWRITHTRLEVVWPQRNSSREQCASS</sequence>
<reference evidence="2" key="1">
    <citation type="submission" date="2024-07" db="EMBL/GenBank/DDBJ databases">
        <authorList>
            <person name="Biller S.J."/>
        </authorList>
    </citation>
    <scope>NUCLEOTIDE SEQUENCE</scope>
    <source>
        <strain evidence="2">WC2401</strain>
    </source>
</reference>
<dbReference type="SUPFAM" id="SSF54427">
    <property type="entry name" value="NTF2-like"/>
    <property type="match status" value="1"/>
</dbReference>
<dbReference type="EMBL" id="CP165623">
    <property type="protein sequence ID" value="XDV04268.1"/>
    <property type="molecule type" value="Genomic_DNA"/>
</dbReference>
<organism evidence="2">
    <name type="scientific">Pseudomonas sp. WC2401</name>
    <dbReference type="NCBI Taxonomy" id="3234143"/>
    <lineage>
        <taxon>Bacteria</taxon>
        <taxon>Pseudomonadati</taxon>
        <taxon>Pseudomonadota</taxon>
        <taxon>Gammaproteobacteria</taxon>
        <taxon>Pseudomonadales</taxon>
        <taxon>Pseudomonadaceae</taxon>
        <taxon>Pseudomonas</taxon>
    </lineage>
</organism>
<name>A0AB39WUV1_9PSED</name>
<dbReference type="RefSeq" id="WP_369781668.1">
    <property type="nucleotide sequence ID" value="NZ_CP165623.1"/>
</dbReference>